<dbReference type="InterPro" id="IPR025845">
    <property type="entry name" value="Thg1_C_dom"/>
</dbReference>
<dbReference type="PANTHER" id="PTHR12729">
    <property type="entry name" value="TRNA(HIS) GUANYLYLTRANSFERASE-RELATED"/>
    <property type="match status" value="1"/>
</dbReference>
<name>A0A0A9WGQ6_LYGHE</name>
<dbReference type="GO" id="GO:0000287">
    <property type="term" value="F:magnesium ion binding"/>
    <property type="evidence" value="ECO:0007669"/>
    <property type="project" value="InterPro"/>
</dbReference>
<gene>
    <name evidence="2" type="primary">thg1</name>
    <name evidence="2" type="ORF">CM83_101197</name>
</gene>
<reference evidence="2" key="1">
    <citation type="journal article" date="2014" name="PLoS ONE">
        <title>Transcriptome-Based Identification of ABC Transporters in the Western Tarnished Plant Bug Lygus hesperus.</title>
        <authorList>
            <person name="Hull J.J."/>
            <person name="Chaney K."/>
            <person name="Geib S.M."/>
            <person name="Fabrick J.A."/>
            <person name="Brent C.S."/>
            <person name="Walsh D."/>
            <person name="Lavine L.C."/>
        </authorList>
    </citation>
    <scope>NUCLEOTIDE SEQUENCE</scope>
</reference>
<evidence type="ECO:0000313" key="2">
    <source>
        <dbReference type="EMBL" id="JAG06581.1"/>
    </source>
</evidence>
<proteinExistence type="predicted"/>
<reference evidence="2" key="2">
    <citation type="submission" date="2014-07" db="EMBL/GenBank/DDBJ databases">
        <authorList>
            <person name="Hull J."/>
        </authorList>
    </citation>
    <scope>NUCLEOTIDE SEQUENCE</scope>
</reference>
<keyword evidence="2" id="KW-0808">Transferase</keyword>
<dbReference type="GO" id="GO:0008193">
    <property type="term" value="F:tRNA guanylyltransferase activity"/>
    <property type="evidence" value="ECO:0007669"/>
    <property type="project" value="InterPro"/>
</dbReference>
<protein>
    <submittedName>
        <fullName evidence="2">Putative tRNA(His) guanylyltransferase</fullName>
    </submittedName>
</protein>
<keyword evidence="2" id="KW-0548">Nucleotidyltransferase</keyword>
<evidence type="ECO:0000259" key="1">
    <source>
        <dbReference type="Pfam" id="PF14413"/>
    </source>
</evidence>
<dbReference type="InterPro" id="IPR038469">
    <property type="entry name" value="tRNAHis_GuaTrfase_Thg1_sf"/>
</dbReference>
<dbReference type="InterPro" id="IPR007537">
    <property type="entry name" value="tRNAHis_GuaTrfase_Thg1"/>
</dbReference>
<dbReference type="PANTHER" id="PTHR12729:SF6">
    <property type="entry name" value="TRNA(HIS) GUANYLYLTRANSFERASE-RELATED"/>
    <property type="match status" value="1"/>
</dbReference>
<dbReference type="AlphaFoldDB" id="A0A0A9WGQ6"/>
<accession>A0A0A9WGQ6</accession>
<dbReference type="Pfam" id="PF14413">
    <property type="entry name" value="Thg1C"/>
    <property type="match status" value="1"/>
</dbReference>
<dbReference type="GO" id="GO:0006400">
    <property type="term" value="P:tRNA modification"/>
    <property type="evidence" value="ECO:0007669"/>
    <property type="project" value="InterPro"/>
</dbReference>
<organism evidence="2">
    <name type="scientific">Lygus hesperus</name>
    <name type="common">Western plant bug</name>
    <dbReference type="NCBI Taxonomy" id="30085"/>
    <lineage>
        <taxon>Eukaryota</taxon>
        <taxon>Metazoa</taxon>
        <taxon>Ecdysozoa</taxon>
        <taxon>Arthropoda</taxon>
        <taxon>Hexapoda</taxon>
        <taxon>Insecta</taxon>
        <taxon>Pterygota</taxon>
        <taxon>Neoptera</taxon>
        <taxon>Paraneoptera</taxon>
        <taxon>Hemiptera</taxon>
        <taxon>Heteroptera</taxon>
        <taxon>Panheteroptera</taxon>
        <taxon>Cimicomorpha</taxon>
        <taxon>Miridae</taxon>
        <taxon>Mirini</taxon>
        <taxon>Lygus</taxon>
    </lineage>
</organism>
<dbReference type="Gene3D" id="3.30.70.3000">
    <property type="match status" value="1"/>
</dbReference>
<sequence length="138" mass="16112">MLYNTCYWKLRETTQLSQQEIESTLRVLNSSEKHELLFSRYQINYAKLPSVYRRGSVLYRSYTDSTPHCGCCCNGVRVPKNLHVSHCDVIHTKFWHAHQNIIPYVSPATLQRTSRQARKLSQWYQVQDGSSDEAPCTQ</sequence>
<dbReference type="EMBL" id="GBHO01037023">
    <property type="protein sequence ID" value="JAG06581.1"/>
    <property type="molecule type" value="Transcribed_RNA"/>
</dbReference>
<feature type="domain" description="Thg1 C-terminal" evidence="1">
    <location>
        <begin position="2"/>
        <end position="67"/>
    </location>
</feature>